<dbReference type="EMBL" id="DYXT01000047">
    <property type="protein sequence ID" value="HJE39888.1"/>
    <property type="molecule type" value="Genomic_DNA"/>
</dbReference>
<reference evidence="14" key="2">
    <citation type="submission" date="2021-09" db="EMBL/GenBank/DDBJ databases">
        <authorList>
            <person name="Gilroy R."/>
        </authorList>
    </citation>
    <scope>NUCLEOTIDE SEQUENCE</scope>
    <source>
        <strain evidence="14">4100</strain>
    </source>
</reference>
<evidence type="ECO:0000256" key="2">
    <source>
        <dbReference type="ARBA" id="ARBA00006810"/>
    </source>
</evidence>
<name>A0A921EA68_9BACT</name>
<dbReference type="Proteomes" id="UP000711407">
    <property type="component" value="Unassembled WGS sequence"/>
</dbReference>
<dbReference type="SUPFAM" id="SSF81336">
    <property type="entry name" value="F1F0 ATP synthase subunit A"/>
    <property type="match status" value="1"/>
</dbReference>
<dbReference type="Gene3D" id="1.20.120.220">
    <property type="entry name" value="ATP synthase, F0 complex, subunit A"/>
    <property type="match status" value="1"/>
</dbReference>
<keyword evidence="9 11" id="KW-0472">Membrane</keyword>
<keyword evidence="5 11" id="KW-0812">Transmembrane</keyword>
<dbReference type="InterPro" id="IPR045083">
    <property type="entry name" value="ATP_synth_F0_asu_bact/mt"/>
</dbReference>
<feature type="transmembrane region" description="Helical" evidence="11">
    <location>
        <begin position="185"/>
        <end position="201"/>
    </location>
</feature>
<feature type="transmembrane region" description="Helical" evidence="11">
    <location>
        <begin position="341"/>
        <end position="364"/>
    </location>
</feature>
<dbReference type="Pfam" id="PF00119">
    <property type="entry name" value="ATP-synt_A"/>
    <property type="match status" value="1"/>
</dbReference>
<feature type="signal peptide" evidence="13">
    <location>
        <begin position="1"/>
        <end position="28"/>
    </location>
</feature>
<evidence type="ECO:0000256" key="9">
    <source>
        <dbReference type="ARBA" id="ARBA00023136"/>
    </source>
</evidence>
<comment type="caution">
    <text evidence="14">The sequence shown here is derived from an EMBL/GenBank/DDBJ whole genome shotgun (WGS) entry which is preliminary data.</text>
</comment>
<dbReference type="AlphaFoldDB" id="A0A921EA68"/>
<feature type="chain" id="PRO_5037571640" description="ATP synthase subunit a" evidence="13">
    <location>
        <begin position="29"/>
        <end position="390"/>
    </location>
</feature>
<comment type="similarity">
    <text evidence="2 11 12">Belongs to the ATPase A chain family.</text>
</comment>
<reference evidence="14" key="1">
    <citation type="journal article" date="2021" name="PeerJ">
        <title>Extensive microbial diversity within the chicken gut microbiome revealed by metagenomics and culture.</title>
        <authorList>
            <person name="Gilroy R."/>
            <person name="Ravi A."/>
            <person name="Getino M."/>
            <person name="Pursley I."/>
            <person name="Horton D.L."/>
            <person name="Alikhan N.F."/>
            <person name="Baker D."/>
            <person name="Gharbi K."/>
            <person name="Hall N."/>
            <person name="Watson M."/>
            <person name="Adriaenssens E.M."/>
            <person name="Foster-Nyarko E."/>
            <person name="Jarju S."/>
            <person name="Secka A."/>
            <person name="Antonio M."/>
            <person name="Oren A."/>
            <person name="Chaudhuri R.R."/>
            <person name="La Ragione R."/>
            <person name="Hildebrand F."/>
            <person name="Pallen M.J."/>
        </authorList>
    </citation>
    <scope>NUCLEOTIDE SEQUENCE</scope>
    <source>
        <strain evidence="14">4100</strain>
    </source>
</reference>
<evidence type="ECO:0000256" key="10">
    <source>
        <dbReference type="ARBA" id="ARBA00023310"/>
    </source>
</evidence>
<protein>
    <recommendedName>
        <fullName evidence="11 12">ATP synthase subunit a</fullName>
    </recommendedName>
    <alternativeName>
        <fullName evidence="11">ATP synthase F0 sector subunit a</fullName>
    </alternativeName>
    <alternativeName>
        <fullName evidence="11">F-ATPase subunit 6</fullName>
    </alternativeName>
</protein>
<evidence type="ECO:0000256" key="8">
    <source>
        <dbReference type="ARBA" id="ARBA00023065"/>
    </source>
</evidence>
<evidence type="ECO:0000256" key="12">
    <source>
        <dbReference type="RuleBase" id="RU000483"/>
    </source>
</evidence>
<dbReference type="InterPro" id="IPR000568">
    <property type="entry name" value="ATP_synth_F0_asu"/>
</dbReference>
<keyword evidence="7 11" id="KW-1133">Transmembrane helix</keyword>
<dbReference type="PROSITE" id="PS00449">
    <property type="entry name" value="ATPASE_A"/>
    <property type="match status" value="1"/>
</dbReference>
<proteinExistence type="inferred from homology"/>
<comment type="function">
    <text evidence="11 12">Key component of the proton channel; it plays a direct role in the translocation of protons across the membrane.</text>
</comment>
<evidence type="ECO:0000256" key="6">
    <source>
        <dbReference type="ARBA" id="ARBA00022781"/>
    </source>
</evidence>
<keyword evidence="11" id="KW-1003">Cell membrane</keyword>
<accession>A0A921EA68</accession>
<evidence type="ECO:0000256" key="3">
    <source>
        <dbReference type="ARBA" id="ARBA00022448"/>
    </source>
</evidence>
<dbReference type="CDD" id="cd00310">
    <property type="entry name" value="ATP-synt_Fo_a_6"/>
    <property type="match status" value="1"/>
</dbReference>
<evidence type="ECO:0000256" key="13">
    <source>
        <dbReference type="SAM" id="SignalP"/>
    </source>
</evidence>
<evidence type="ECO:0000256" key="11">
    <source>
        <dbReference type="HAMAP-Rule" id="MF_01393"/>
    </source>
</evidence>
<keyword evidence="6 11" id="KW-0375">Hydrogen ion transport</keyword>
<dbReference type="InterPro" id="IPR023011">
    <property type="entry name" value="ATP_synth_F0_asu_AS"/>
</dbReference>
<dbReference type="GO" id="GO:0005886">
    <property type="term" value="C:plasma membrane"/>
    <property type="evidence" value="ECO:0007669"/>
    <property type="project" value="UniProtKB-SubCell"/>
</dbReference>
<feature type="transmembrane region" description="Helical" evidence="11">
    <location>
        <begin position="241"/>
        <end position="263"/>
    </location>
</feature>
<evidence type="ECO:0000313" key="14">
    <source>
        <dbReference type="EMBL" id="HJE39888.1"/>
    </source>
</evidence>
<dbReference type="HAMAP" id="MF_01393">
    <property type="entry name" value="ATP_synth_a_bact"/>
    <property type="match status" value="1"/>
</dbReference>
<evidence type="ECO:0000256" key="5">
    <source>
        <dbReference type="ARBA" id="ARBA00022692"/>
    </source>
</evidence>
<keyword evidence="8 11" id="KW-0406">Ion transport</keyword>
<evidence type="ECO:0000256" key="4">
    <source>
        <dbReference type="ARBA" id="ARBA00022547"/>
    </source>
</evidence>
<keyword evidence="4 11" id="KW-0138">CF(0)</keyword>
<organism evidence="14 15">
    <name type="scientific">Candidatus Amulumruptor caecigallinarius</name>
    <dbReference type="NCBI Taxonomy" id="2109911"/>
    <lineage>
        <taxon>Bacteria</taxon>
        <taxon>Pseudomonadati</taxon>
        <taxon>Bacteroidota</taxon>
        <taxon>Bacteroidia</taxon>
        <taxon>Bacteroidales</taxon>
        <taxon>Muribaculaceae</taxon>
        <taxon>Candidatus Amulumruptor</taxon>
    </lineage>
</organism>
<gene>
    <name evidence="11 14" type="primary">atpB</name>
    <name evidence="14" type="ORF">K8V47_09050</name>
</gene>
<keyword evidence="13" id="KW-0732">Signal</keyword>
<dbReference type="PANTHER" id="PTHR11410:SF0">
    <property type="entry name" value="ATP SYNTHASE SUBUNIT A"/>
    <property type="match status" value="1"/>
</dbReference>
<comment type="subcellular location">
    <subcellularLocation>
        <location evidence="11 12">Cell membrane</location>
        <topology evidence="11 12">Multi-pass membrane protein</topology>
    </subcellularLocation>
    <subcellularLocation>
        <location evidence="1">Membrane</location>
        <topology evidence="1">Multi-pass membrane protein</topology>
    </subcellularLocation>
</comment>
<feature type="transmembrane region" description="Helical" evidence="11">
    <location>
        <begin position="315"/>
        <end position="335"/>
    </location>
</feature>
<feature type="transmembrane region" description="Helical" evidence="11">
    <location>
        <begin position="155"/>
        <end position="173"/>
    </location>
</feature>
<sequence>MSANSTNIAIRLVLAVSAMLLVAPCSMAQNTADTASAITVDGKESISQVVDAQTEQEESAINPKEIIFEHLGDGYGWEVPFNHHVRIPLPVIVWGTDGLHIFSSSRLTHGEEYVDGKATFKIAGKDSPHKGKVVEIVDGKEIKPLDVSITKNVCALFITVILVLWAVLSVARWHKTHGHKAPRKMVGFMELLIMFVYDGVIKPTLGAKAKKFGPYLLTVFFFILIMNLMGLIVIFPGGANLTGNIAVTLVLSILTFLITNIFATKHYWKEIFWPEVPTWLKAPLPIMPVIEIFGMFTKPAALTVRLFANMMGGHMIVLVLTLLIFIFASMGPVVLGGTTVLSMVFSVFMLLIDVLVSFIQAYVFTMLSTIFISLAQDEGHEADHPKPQEN</sequence>
<feature type="transmembrane region" description="Helical" evidence="11">
    <location>
        <begin position="213"/>
        <end position="234"/>
    </location>
</feature>
<dbReference type="GO" id="GO:0045259">
    <property type="term" value="C:proton-transporting ATP synthase complex"/>
    <property type="evidence" value="ECO:0007669"/>
    <property type="project" value="UniProtKB-KW"/>
</dbReference>
<keyword evidence="3 11" id="KW-0813">Transport</keyword>
<evidence type="ECO:0000313" key="15">
    <source>
        <dbReference type="Proteomes" id="UP000711407"/>
    </source>
</evidence>
<dbReference type="GO" id="GO:0046933">
    <property type="term" value="F:proton-transporting ATP synthase activity, rotational mechanism"/>
    <property type="evidence" value="ECO:0007669"/>
    <property type="project" value="UniProtKB-UniRule"/>
</dbReference>
<keyword evidence="10 11" id="KW-0066">ATP synthesis</keyword>
<dbReference type="PANTHER" id="PTHR11410">
    <property type="entry name" value="ATP SYNTHASE SUBUNIT A"/>
    <property type="match status" value="1"/>
</dbReference>
<dbReference type="NCBIfam" id="TIGR01131">
    <property type="entry name" value="ATP_synt_6_or_A"/>
    <property type="match status" value="1"/>
</dbReference>
<evidence type="ECO:0000256" key="1">
    <source>
        <dbReference type="ARBA" id="ARBA00004141"/>
    </source>
</evidence>
<evidence type="ECO:0000256" key="7">
    <source>
        <dbReference type="ARBA" id="ARBA00022989"/>
    </source>
</evidence>
<dbReference type="InterPro" id="IPR035908">
    <property type="entry name" value="F0_ATP_A_sf"/>
</dbReference>
<dbReference type="PRINTS" id="PR00123">
    <property type="entry name" value="ATPASEA"/>
</dbReference>